<gene>
    <name evidence="3" type="ORF">QR680_003455</name>
</gene>
<keyword evidence="4" id="KW-1185">Reference proteome</keyword>
<sequence>MAVPRDALIHPQYYVFFGRLHAEKAVFIIIVLKVISEVLEFLLAITTSSQFTSILELIREAIGLLEIISMFLAYKHKNHYLLIPAIINQIFSTIVVALVYGLTAAVIFLPVQNLREVFGHQSNRPMETIILIVIGLVLSWYGFCTFAAMACYKYYEDKHTHLERNGNGINERMVFTDDEQPSTSAETISFENPNYHSPSENDQSELFTDSHSQRQMV</sequence>
<feature type="transmembrane region" description="Helical" evidence="2">
    <location>
        <begin position="129"/>
        <end position="155"/>
    </location>
</feature>
<protein>
    <submittedName>
        <fullName evidence="3">Uncharacterized protein</fullName>
    </submittedName>
</protein>
<evidence type="ECO:0000313" key="3">
    <source>
        <dbReference type="EMBL" id="KAK0400341.1"/>
    </source>
</evidence>
<organism evidence="3 4">
    <name type="scientific">Steinernema hermaphroditum</name>
    <dbReference type="NCBI Taxonomy" id="289476"/>
    <lineage>
        <taxon>Eukaryota</taxon>
        <taxon>Metazoa</taxon>
        <taxon>Ecdysozoa</taxon>
        <taxon>Nematoda</taxon>
        <taxon>Chromadorea</taxon>
        <taxon>Rhabditida</taxon>
        <taxon>Tylenchina</taxon>
        <taxon>Panagrolaimomorpha</taxon>
        <taxon>Strongyloidoidea</taxon>
        <taxon>Steinernematidae</taxon>
        <taxon>Steinernema</taxon>
    </lineage>
</organism>
<feature type="transmembrane region" description="Helical" evidence="2">
    <location>
        <begin position="86"/>
        <end position="109"/>
    </location>
</feature>
<proteinExistence type="predicted"/>
<dbReference type="Proteomes" id="UP001175271">
    <property type="component" value="Unassembled WGS sequence"/>
</dbReference>
<accession>A0AA39H6V6</accession>
<feature type="transmembrane region" description="Helical" evidence="2">
    <location>
        <begin position="57"/>
        <end position="74"/>
    </location>
</feature>
<comment type="caution">
    <text evidence="3">The sequence shown here is derived from an EMBL/GenBank/DDBJ whole genome shotgun (WGS) entry which is preliminary data.</text>
</comment>
<keyword evidence="2" id="KW-1133">Transmembrane helix</keyword>
<evidence type="ECO:0000256" key="1">
    <source>
        <dbReference type="SAM" id="MobiDB-lite"/>
    </source>
</evidence>
<evidence type="ECO:0000313" key="4">
    <source>
        <dbReference type="Proteomes" id="UP001175271"/>
    </source>
</evidence>
<evidence type="ECO:0000256" key="2">
    <source>
        <dbReference type="SAM" id="Phobius"/>
    </source>
</evidence>
<feature type="transmembrane region" description="Helical" evidence="2">
    <location>
        <begin position="25"/>
        <end position="45"/>
    </location>
</feature>
<dbReference type="AlphaFoldDB" id="A0AA39H6V6"/>
<dbReference type="EMBL" id="JAUCMV010000005">
    <property type="protein sequence ID" value="KAK0400341.1"/>
    <property type="molecule type" value="Genomic_DNA"/>
</dbReference>
<keyword evidence="2" id="KW-0472">Membrane</keyword>
<name>A0AA39H6V6_9BILA</name>
<reference evidence="3" key="1">
    <citation type="submission" date="2023-06" db="EMBL/GenBank/DDBJ databases">
        <title>Genomic analysis of the entomopathogenic nematode Steinernema hermaphroditum.</title>
        <authorList>
            <person name="Schwarz E.M."/>
            <person name="Heppert J.K."/>
            <person name="Baniya A."/>
            <person name="Schwartz H.T."/>
            <person name="Tan C.-H."/>
            <person name="Antoshechkin I."/>
            <person name="Sternberg P.W."/>
            <person name="Goodrich-Blair H."/>
            <person name="Dillman A.R."/>
        </authorList>
    </citation>
    <scope>NUCLEOTIDE SEQUENCE</scope>
    <source>
        <strain evidence="3">PS9179</strain>
        <tissue evidence="3">Whole animal</tissue>
    </source>
</reference>
<keyword evidence="2" id="KW-0812">Transmembrane</keyword>
<feature type="region of interest" description="Disordered" evidence="1">
    <location>
        <begin position="184"/>
        <end position="217"/>
    </location>
</feature>